<dbReference type="EMBL" id="CM003100">
    <property type="protein sequence ID" value="KUI67277.1"/>
    <property type="molecule type" value="Genomic_DNA"/>
</dbReference>
<evidence type="ECO:0000313" key="2">
    <source>
        <dbReference type="EMBL" id="KUI67277.1"/>
    </source>
</evidence>
<gene>
    <name evidence="2" type="ORF">VM1G_03194</name>
</gene>
<feature type="region of interest" description="Disordered" evidence="1">
    <location>
        <begin position="286"/>
        <end position="305"/>
    </location>
</feature>
<feature type="compositionally biased region" description="Polar residues" evidence="1">
    <location>
        <begin position="30"/>
        <end position="55"/>
    </location>
</feature>
<sequence length="320" mass="35490">MSFFGRTASPVMGIQPQPAHQSPFGRPFFSHQSQPFGHPVSCSTQCPSLKSTSTFAGRKRSRDEAAVNLDEPEKTVPPPKVQEPEDEWEYGPGMVLIKKKTGYVADAATQSGTWVEEKAAQEHARKLVEAAIIQEKLSQERPSLRSHKSQRLDLTNTLVPSGQAPQTNGNNTGRDISPEAPPHPIVDDFTMHLGVGWARLSEDVHIQAAARGWARYIENHFPVNNAKIRLQKSHEAYLVEASEGFFLFAENLREGRLVSRDAQRALQNLRSYPAVFDGPTMTAVESPRPQLQDANTSTWNTTPSTVRQLPTVPDMDVDMS</sequence>
<evidence type="ECO:0000313" key="3">
    <source>
        <dbReference type="Proteomes" id="UP000078559"/>
    </source>
</evidence>
<feature type="region of interest" description="Disordered" evidence="1">
    <location>
        <begin position="1"/>
        <end position="87"/>
    </location>
</feature>
<feature type="compositionally biased region" description="Polar residues" evidence="1">
    <location>
        <begin position="155"/>
        <end position="174"/>
    </location>
</feature>
<organism evidence="2 3">
    <name type="scientific">Cytospora mali</name>
    <name type="common">Apple Valsa canker fungus</name>
    <name type="synonym">Valsa mali</name>
    <dbReference type="NCBI Taxonomy" id="578113"/>
    <lineage>
        <taxon>Eukaryota</taxon>
        <taxon>Fungi</taxon>
        <taxon>Dikarya</taxon>
        <taxon>Ascomycota</taxon>
        <taxon>Pezizomycotina</taxon>
        <taxon>Sordariomycetes</taxon>
        <taxon>Sordariomycetidae</taxon>
        <taxon>Diaporthales</taxon>
        <taxon>Cytosporaceae</taxon>
        <taxon>Cytospora</taxon>
    </lineage>
</organism>
<protein>
    <submittedName>
        <fullName evidence="2">Uncharacterized protein</fullName>
    </submittedName>
</protein>
<dbReference type="AlphaFoldDB" id="A0A194VTF4"/>
<proteinExistence type="predicted"/>
<feature type="compositionally biased region" description="Polar residues" evidence="1">
    <location>
        <begin position="292"/>
        <end position="305"/>
    </location>
</feature>
<dbReference type="OrthoDB" id="5359669at2759"/>
<reference evidence="2" key="1">
    <citation type="submission" date="2014-12" db="EMBL/GenBank/DDBJ databases">
        <title>Genome Sequence of Valsa Canker Pathogens Uncovers a Specific Adaption of Colonization on Woody Bark.</title>
        <authorList>
            <person name="Yin Z."/>
            <person name="Liu H."/>
            <person name="Gao X."/>
            <person name="Li Z."/>
            <person name="Song N."/>
            <person name="Ke X."/>
            <person name="Dai Q."/>
            <person name="Wu Y."/>
            <person name="Sun Y."/>
            <person name="Xu J.-R."/>
            <person name="Kang Z.K."/>
            <person name="Wang L."/>
            <person name="Huang L."/>
        </authorList>
    </citation>
    <scope>NUCLEOTIDE SEQUENCE [LARGE SCALE GENOMIC DNA]</scope>
    <source>
        <strain evidence="2">03-8</strain>
    </source>
</reference>
<name>A0A194VTF4_CYTMA</name>
<keyword evidence="3" id="KW-1185">Reference proteome</keyword>
<dbReference type="Proteomes" id="UP000078559">
    <property type="component" value="Chromosome 3"/>
</dbReference>
<accession>A0A194VTF4</accession>
<feature type="region of interest" description="Disordered" evidence="1">
    <location>
        <begin position="155"/>
        <end position="180"/>
    </location>
</feature>
<evidence type="ECO:0000256" key="1">
    <source>
        <dbReference type="SAM" id="MobiDB-lite"/>
    </source>
</evidence>